<dbReference type="GO" id="GO:0016747">
    <property type="term" value="F:acyltransferase activity, transferring groups other than amino-acyl groups"/>
    <property type="evidence" value="ECO:0007669"/>
    <property type="project" value="InterPro"/>
</dbReference>
<evidence type="ECO:0000313" key="4">
    <source>
        <dbReference type="EMBL" id="AMP98079.1"/>
    </source>
</evidence>
<dbReference type="KEGG" id="pcm:AY601_1152"/>
<dbReference type="CDD" id="cd04301">
    <property type="entry name" value="NAT_SF"/>
    <property type="match status" value="2"/>
</dbReference>
<accession>A0A127VA17</accession>
<dbReference type="Pfam" id="PF00583">
    <property type="entry name" value="Acetyltransf_1"/>
    <property type="match status" value="2"/>
</dbReference>
<evidence type="ECO:0000313" key="5">
    <source>
        <dbReference type="Proteomes" id="UP000071561"/>
    </source>
</evidence>
<keyword evidence="1 4" id="KW-0808">Transferase</keyword>
<organism evidence="4 5">
    <name type="scientific">Pedobacter cryoconitis</name>
    <dbReference type="NCBI Taxonomy" id="188932"/>
    <lineage>
        <taxon>Bacteria</taxon>
        <taxon>Pseudomonadati</taxon>
        <taxon>Bacteroidota</taxon>
        <taxon>Sphingobacteriia</taxon>
        <taxon>Sphingobacteriales</taxon>
        <taxon>Sphingobacteriaceae</taxon>
        <taxon>Pedobacter</taxon>
    </lineage>
</organism>
<protein>
    <submittedName>
        <fullName evidence="4">GNAT family acetyltransferase</fullName>
    </submittedName>
</protein>
<dbReference type="Proteomes" id="UP000071561">
    <property type="component" value="Chromosome"/>
</dbReference>
<gene>
    <name evidence="4" type="ORF">AY601_1152</name>
</gene>
<feature type="domain" description="N-acetyltransferase" evidence="3">
    <location>
        <begin position="5"/>
        <end position="164"/>
    </location>
</feature>
<dbReference type="Gene3D" id="3.40.630.30">
    <property type="match status" value="2"/>
</dbReference>
<dbReference type="PROSITE" id="PS51186">
    <property type="entry name" value="GNAT"/>
    <property type="match status" value="2"/>
</dbReference>
<dbReference type="PATRIC" id="fig|188932.3.peg.1189"/>
<dbReference type="SUPFAM" id="SSF55729">
    <property type="entry name" value="Acyl-CoA N-acyltransferases (Nat)"/>
    <property type="match status" value="2"/>
</dbReference>
<name>A0A127VA17_9SPHI</name>
<evidence type="ECO:0000259" key="3">
    <source>
        <dbReference type="PROSITE" id="PS51186"/>
    </source>
</evidence>
<feature type="domain" description="N-acetyltransferase" evidence="3">
    <location>
        <begin position="155"/>
        <end position="285"/>
    </location>
</feature>
<dbReference type="PANTHER" id="PTHR43420:SF12">
    <property type="entry name" value="N-ACETYLTRANSFERASE DOMAIN-CONTAINING PROTEIN"/>
    <property type="match status" value="1"/>
</dbReference>
<dbReference type="InterPro" id="IPR050680">
    <property type="entry name" value="YpeA/RimI_acetyltransf"/>
</dbReference>
<proteinExistence type="predicted"/>
<dbReference type="InterPro" id="IPR016181">
    <property type="entry name" value="Acyl_CoA_acyltransferase"/>
</dbReference>
<evidence type="ECO:0000256" key="1">
    <source>
        <dbReference type="ARBA" id="ARBA00022679"/>
    </source>
</evidence>
<reference evidence="4 5" key="1">
    <citation type="submission" date="2016-03" db="EMBL/GenBank/DDBJ databases">
        <title>Complete genome sequence of Pedobacter cryoconitis PAMC 27485.</title>
        <authorList>
            <person name="Lee J."/>
            <person name="Kim O.-S."/>
        </authorList>
    </citation>
    <scope>NUCLEOTIDE SEQUENCE [LARGE SCALE GENOMIC DNA]</scope>
    <source>
        <strain evidence="4 5">PAMC 27485</strain>
    </source>
</reference>
<keyword evidence="2" id="KW-0012">Acyltransferase</keyword>
<sequence length="287" mass="32301">MLVPMEIKNLENIELEKLVSVINLSFSDYIVPLQMTLELLKSKIVAEDIQLKLSTGVFDGDQMVGCMLHGLRDSDQGQVVYNAATGVIPDYRGKGLVREMYTYLLPELKKIQVKKMMLEVITGNHAAIKAYERIGYTVARKLDCYTGKLNVEKSTSISALKEIDSFNWAAFLSFWDIIPSWQNAGQSLENSKEHCCTIGAFSDELLVGYAIFNPTSRKINQFAVAEAHRRKGVGSQLFSYINETVGQQDVYVYNVDHSSASTMGFLKNLGLREKIAQFEMTRLVEDK</sequence>
<dbReference type="InterPro" id="IPR000182">
    <property type="entry name" value="GNAT_dom"/>
</dbReference>
<dbReference type="EMBL" id="CP014504">
    <property type="protein sequence ID" value="AMP98079.1"/>
    <property type="molecule type" value="Genomic_DNA"/>
</dbReference>
<evidence type="ECO:0000256" key="2">
    <source>
        <dbReference type="ARBA" id="ARBA00023315"/>
    </source>
</evidence>
<keyword evidence="5" id="KW-1185">Reference proteome</keyword>
<dbReference type="AlphaFoldDB" id="A0A127VA17"/>
<dbReference type="PANTHER" id="PTHR43420">
    <property type="entry name" value="ACETYLTRANSFERASE"/>
    <property type="match status" value="1"/>
</dbReference>